<organism evidence="1 2">
    <name type="scientific">Solanum tuberosum</name>
    <name type="common">Potato</name>
    <dbReference type="NCBI Taxonomy" id="4113"/>
    <lineage>
        <taxon>Eukaryota</taxon>
        <taxon>Viridiplantae</taxon>
        <taxon>Streptophyta</taxon>
        <taxon>Embryophyta</taxon>
        <taxon>Tracheophyta</taxon>
        <taxon>Spermatophyta</taxon>
        <taxon>Magnoliopsida</taxon>
        <taxon>eudicotyledons</taxon>
        <taxon>Gunneridae</taxon>
        <taxon>Pentapetalae</taxon>
        <taxon>asterids</taxon>
        <taxon>lamiids</taxon>
        <taxon>Solanales</taxon>
        <taxon>Solanaceae</taxon>
        <taxon>Solanoideae</taxon>
        <taxon>Solaneae</taxon>
        <taxon>Solanum</taxon>
    </lineage>
</organism>
<dbReference type="PaxDb" id="4113-PGSC0003DMT400084914"/>
<reference evidence="2" key="1">
    <citation type="journal article" date="2011" name="Nature">
        <title>Genome sequence and analysis of the tuber crop potato.</title>
        <authorList>
            <consortium name="The Potato Genome Sequencing Consortium"/>
        </authorList>
    </citation>
    <scope>NUCLEOTIDE SEQUENCE [LARGE SCALE GENOMIC DNA]</scope>
    <source>
        <strain evidence="2">cv. DM1-3 516 R44</strain>
    </source>
</reference>
<dbReference type="EnsemblPlants" id="PGSC0003DMT400084914">
    <property type="protein sequence ID" value="PGSC0003DMT400084914"/>
    <property type="gene ID" value="PGSC0003DMG400034485"/>
</dbReference>
<proteinExistence type="predicted"/>
<dbReference type="InParanoid" id="M1D8C4"/>
<accession>M1D8C4</accession>
<keyword evidence="2" id="KW-1185">Reference proteome</keyword>
<name>M1D8C4_SOLTU</name>
<sequence length="99" mass="10691">MGGPTGYSGLPWVVVCKSSFGTLIHEAISEAWSPLLGVGALVDALHWAEFSVVFRVFFKDPGQDHNHSYEPSRPSRAIKWPRVEEANLGSLGGLSTSPP</sequence>
<dbReference type="Proteomes" id="UP000011115">
    <property type="component" value="Unassembled WGS sequence"/>
</dbReference>
<dbReference type="HOGENOM" id="CLU_2324773_0_0_1"/>
<evidence type="ECO:0000313" key="1">
    <source>
        <dbReference type="EnsemblPlants" id="PGSC0003DMT400084914"/>
    </source>
</evidence>
<protein>
    <submittedName>
        <fullName evidence="1">Uncharacterized protein</fullName>
    </submittedName>
</protein>
<reference evidence="1" key="2">
    <citation type="submission" date="2015-06" db="UniProtKB">
        <authorList>
            <consortium name="EnsemblPlants"/>
        </authorList>
    </citation>
    <scope>IDENTIFICATION</scope>
    <source>
        <strain evidence="1">DM1-3 516 R44</strain>
    </source>
</reference>
<dbReference type="AlphaFoldDB" id="M1D8C4"/>
<dbReference type="Gramene" id="PGSC0003DMT400084914">
    <property type="protein sequence ID" value="PGSC0003DMT400084914"/>
    <property type="gene ID" value="PGSC0003DMG400034485"/>
</dbReference>
<evidence type="ECO:0000313" key="2">
    <source>
        <dbReference type="Proteomes" id="UP000011115"/>
    </source>
</evidence>